<evidence type="ECO:0000256" key="4">
    <source>
        <dbReference type="SAM" id="Phobius"/>
    </source>
</evidence>
<evidence type="ECO:0000256" key="2">
    <source>
        <dbReference type="ARBA" id="ARBA00023136"/>
    </source>
</evidence>
<comment type="subcellular location">
    <subcellularLocation>
        <location evidence="1">Membrane</location>
    </subcellularLocation>
</comment>
<accession>A0A978VTE8</accession>
<feature type="region of interest" description="Disordered" evidence="3">
    <location>
        <begin position="1"/>
        <end position="26"/>
    </location>
</feature>
<sequence length="124" mass="14046">MASSSRPEPLADHKEEEEEATKLGKKQFPSQTRYIPFLVLAIVVVMSLAMGIIWAMVKPKHPQVVVENGFIEQRSLKISKDSTTLSGMFYFDFRFHNPNKKAKVHYDTLNVTTVFSDKTMKPGG</sequence>
<organism evidence="5 6">
    <name type="scientific">Ziziphus jujuba var. spinosa</name>
    <dbReference type="NCBI Taxonomy" id="714518"/>
    <lineage>
        <taxon>Eukaryota</taxon>
        <taxon>Viridiplantae</taxon>
        <taxon>Streptophyta</taxon>
        <taxon>Embryophyta</taxon>
        <taxon>Tracheophyta</taxon>
        <taxon>Spermatophyta</taxon>
        <taxon>Magnoliopsida</taxon>
        <taxon>eudicotyledons</taxon>
        <taxon>Gunneridae</taxon>
        <taxon>Pentapetalae</taxon>
        <taxon>rosids</taxon>
        <taxon>fabids</taxon>
        <taxon>Rosales</taxon>
        <taxon>Rhamnaceae</taxon>
        <taxon>Paliureae</taxon>
        <taxon>Ziziphus</taxon>
    </lineage>
</organism>
<feature type="transmembrane region" description="Helical" evidence="4">
    <location>
        <begin position="34"/>
        <end position="57"/>
    </location>
</feature>
<evidence type="ECO:0008006" key="7">
    <source>
        <dbReference type="Google" id="ProtNLM"/>
    </source>
</evidence>
<dbReference type="PANTHER" id="PTHR31234:SF39">
    <property type="entry name" value="HARPIN-INDUCED PROTEIN 1 CONTAINING PROTEIN, EXPRESSED"/>
    <property type="match status" value="1"/>
</dbReference>
<dbReference type="AlphaFoldDB" id="A0A978VTE8"/>
<keyword evidence="4" id="KW-0812">Transmembrane</keyword>
<keyword evidence="2 4" id="KW-0472">Membrane</keyword>
<evidence type="ECO:0000256" key="1">
    <source>
        <dbReference type="ARBA" id="ARBA00004370"/>
    </source>
</evidence>
<dbReference type="Proteomes" id="UP000813462">
    <property type="component" value="Unassembled WGS sequence"/>
</dbReference>
<comment type="caution">
    <text evidence="5">The sequence shown here is derived from an EMBL/GenBank/DDBJ whole genome shotgun (WGS) entry which is preliminary data.</text>
</comment>
<reference evidence="5" key="1">
    <citation type="journal article" date="2021" name="Front. Plant Sci.">
        <title>Chromosome-Scale Genome Assembly for Chinese Sour Jujube and Insights Into Its Genome Evolution and Domestication Signature.</title>
        <authorList>
            <person name="Shen L.-Y."/>
            <person name="Luo H."/>
            <person name="Wang X.-L."/>
            <person name="Wang X.-M."/>
            <person name="Qiu X.-J."/>
            <person name="Liu H."/>
            <person name="Zhou S.-S."/>
            <person name="Jia K.-H."/>
            <person name="Nie S."/>
            <person name="Bao Y.-T."/>
            <person name="Zhang R.-G."/>
            <person name="Yun Q.-Z."/>
            <person name="Chai Y.-H."/>
            <person name="Lu J.-Y."/>
            <person name="Li Y."/>
            <person name="Zhao S.-W."/>
            <person name="Mao J.-F."/>
            <person name="Jia S.-G."/>
            <person name="Mao Y.-M."/>
        </authorList>
    </citation>
    <scope>NUCLEOTIDE SEQUENCE</scope>
    <source>
        <strain evidence="5">AT0</strain>
        <tissue evidence="5">Leaf</tissue>
    </source>
</reference>
<dbReference type="GO" id="GO:0005886">
    <property type="term" value="C:plasma membrane"/>
    <property type="evidence" value="ECO:0007669"/>
    <property type="project" value="TreeGrafter"/>
</dbReference>
<protein>
    <recommendedName>
        <fullName evidence="7">Late embryogenesis abundant protein LEA-2 subgroup domain-containing protein</fullName>
    </recommendedName>
</protein>
<proteinExistence type="predicted"/>
<evidence type="ECO:0000256" key="3">
    <source>
        <dbReference type="SAM" id="MobiDB-lite"/>
    </source>
</evidence>
<dbReference type="EMBL" id="JAEACU010000002">
    <property type="protein sequence ID" value="KAH7542093.1"/>
    <property type="molecule type" value="Genomic_DNA"/>
</dbReference>
<evidence type="ECO:0000313" key="5">
    <source>
        <dbReference type="EMBL" id="KAH7542093.1"/>
    </source>
</evidence>
<gene>
    <name evidence="5" type="ORF">FEM48_Zijuj02G0036700</name>
</gene>
<dbReference type="PANTHER" id="PTHR31234">
    <property type="entry name" value="LATE EMBRYOGENESIS ABUNDANT (LEA) HYDROXYPROLINE-RICH GLYCOPROTEIN FAMILY"/>
    <property type="match status" value="1"/>
</dbReference>
<evidence type="ECO:0000313" key="6">
    <source>
        <dbReference type="Proteomes" id="UP000813462"/>
    </source>
</evidence>
<name>A0A978VTE8_ZIZJJ</name>
<dbReference type="InterPro" id="IPR044839">
    <property type="entry name" value="NDR1-like"/>
</dbReference>
<keyword evidence="4" id="KW-1133">Transmembrane helix</keyword>
<dbReference type="GO" id="GO:0098542">
    <property type="term" value="P:defense response to other organism"/>
    <property type="evidence" value="ECO:0007669"/>
    <property type="project" value="InterPro"/>
</dbReference>